<protein>
    <recommendedName>
        <fullName evidence="8">Phosphatidic acid phosphatase type 2/haloperoxidase domain-containing protein</fullName>
    </recommendedName>
</protein>
<accession>A0A9W4P115</accession>
<keyword evidence="4 7" id="KW-1133">Transmembrane helix</keyword>
<dbReference type="CDD" id="cd03390">
    <property type="entry name" value="PAP2_containing_1_like"/>
    <property type="match status" value="1"/>
</dbReference>
<keyword evidence="3 7" id="KW-0812">Transmembrane</keyword>
<dbReference type="InterPro" id="IPR000326">
    <property type="entry name" value="PAP2/HPO"/>
</dbReference>
<organism evidence="9 10">
    <name type="scientific">Penicillium egyptiacum</name>
    <dbReference type="NCBI Taxonomy" id="1303716"/>
    <lineage>
        <taxon>Eukaryota</taxon>
        <taxon>Fungi</taxon>
        <taxon>Dikarya</taxon>
        <taxon>Ascomycota</taxon>
        <taxon>Pezizomycotina</taxon>
        <taxon>Eurotiomycetes</taxon>
        <taxon>Eurotiomycetidae</taxon>
        <taxon>Eurotiales</taxon>
        <taxon>Aspergillaceae</taxon>
        <taxon>Penicillium</taxon>
    </lineage>
</organism>
<evidence type="ECO:0000256" key="3">
    <source>
        <dbReference type="ARBA" id="ARBA00022692"/>
    </source>
</evidence>
<sequence length="389" mass="42626">MPIPVKETVTRLAAISKLLVLSYVIDWIFIIGIALIGYGFYEQSPNHHPFSLTDPTISYPLTKETVTTETLILVSLFAPAVIIFLLSWLLVPANATSSTTSNSGSPKPHAAQYIRRKFWEWNVGWMGLALTLASAWTATQGLKVLIGKPRPDLLARCDPDVARVAEFTVGGLGESVRGAATLVSWEICRDRSDSLRIDGFASFPSGHSSFSFAGLIYLTLWLCSKFSVAFPYLPRYPIEDQTHTDDNSSVRKRGAAPPVYLMLIAFVPTATACFISASRWFDYRHHGFDILFGAAIGIFFAYIGFNMYHLPIRRGAGWAWGARSQRRAFGRGVGFPSSLGTDGWAGERGLDVDVEGAAAVREMAFRGQGQGHAQTQGHIKPESTEGQAV</sequence>
<comment type="caution">
    <text evidence="9">The sequence shown here is derived from an EMBL/GenBank/DDBJ whole genome shotgun (WGS) entry which is preliminary data.</text>
</comment>
<dbReference type="Gene3D" id="1.20.144.10">
    <property type="entry name" value="Phosphatidic acid phosphatase type 2/haloperoxidase"/>
    <property type="match status" value="1"/>
</dbReference>
<feature type="transmembrane region" description="Helical" evidence="7">
    <location>
        <begin position="259"/>
        <end position="281"/>
    </location>
</feature>
<dbReference type="GO" id="GO:0006644">
    <property type="term" value="P:phospholipid metabolic process"/>
    <property type="evidence" value="ECO:0007669"/>
    <property type="project" value="InterPro"/>
</dbReference>
<dbReference type="PANTHER" id="PTHR10165:SF154">
    <property type="entry name" value="PAP2 DOMAIN PROTEIN (AFU_ORTHOLOGUE AFUA_1G09730)"/>
    <property type="match status" value="1"/>
</dbReference>
<evidence type="ECO:0000313" key="9">
    <source>
        <dbReference type="EMBL" id="CAG8886024.1"/>
    </source>
</evidence>
<dbReference type="Pfam" id="PF01569">
    <property type="entry name" value="PAP2"/>
    <property type="match status" value="1"/>
</dbReference>
<keyword evidence="5 7" id="KW-0472">Membrane</keyword>
<comment type="similarity">
    <text evidence="2">Belongs to the PA-phosphatase related phosphoesterase family.</text>
</comment>
<evidence type="ECO:0000313" key="10">
    <source>
        <dbReference type="Proteomes" id="UP001154252"/>
    </source>
</evidence>
<reference evidence="9" key="1">
    <citation type="submission" date="2021-07" db="EMBL/GenBank/DDBJ databases">
        <authorList>
            <person name="Branca A.L. A."/>
        </authorList>
    </citation>
    <scope>NUCLEOTIDE SEQUENCE</scope>
</reference>
<feature type="transmembrane region" description="Helical" evidence="7">
    <location>
        <begin position="71"/>
        <end position="91"/>
    </location>
</feature>
<gene>
    <name evidence="9" type="ORF">PEGY_LOCUS723</name>
</gene>
<feature type="transmembrane region" description="Helical" evidence="7">
    <location>
        <begin position="287"/>
        <end position="305"/>
    </location>
</feature>
<dbReference type="GO" id="GO:0008195">
    <property type="term" value="F:phosphatidate phosphatase activity"/>
    <property type="evidence" value="ECO:0007669"/>
    <property type="project" value="TreeGrafter"/>
</dbReference>
<feature type="region of interest" description="Disordered" evidence="6">
    <location>
        <begin position="370"/>
        <end position="389"/>
    </location>
</feature>
<evidence type="ECO:0000256" key="7">
    <source>
        <dbReference type="SAM" id="Phobius"/>
    </source>
</evidence>
<dbReference type="FunFam" id="1.20.144.10:FF:000042">
    <property type="entry name" value="PAP2 domain protein"/>
    <property type="match status" value="1"/>
</dbReference>
<evidence type="ECO:0000256" key="4">
    <source>
        <dbReference type="ARBA" id="ARBA00022989"/>
    </source>
</evidence>
<comment type="subcellular location">
    <subcellularLocation>
        <location evidence="1">Membrane</location>
        <topology evidence="1">Multi-pass membrane protein</topology>
    </subcellularLocation>
</comment>
<evidence type="ECO:0000256" key="5">
    <source>
        <dbReference type="ARBA" id="ARBA00023136"/>
    </source>
</evidence>
<keyword evidence="10" id="KW-1185">Reference proteome</keyword>
<evidence type="ECO:0000256" key="2">
    <source>
        <dbReference type="ARBA" id="ARBA00008816"/>
    </source>
</evidence>
<dbReference type="EMBL" id="CAJVRC010000835">
    <property type="protein sequence ID" value="CAG8886024.1"/>
    <property type="molecule type" value="Genomic_DNA"/>
</dbReference>
<dbReference type="PANTHER" id="PTHR10165">
    <property type="entry name" value="LIPID PHOSPHATE PHOSPHATASE"/>
    <property type="match status" value="1"/>
</dbReference>
<dbReference type="GO" id="GO:0016020">
    <property type="term" value="C:membrane"/>
    <property type="evidence" value="ECO:0007669"/>
    <property type="project" value="UniProtKB-SubCell"/>
</dbReference>
<name>A0A9W4P115_9EURO</name>
<feature type="transmembrane region" description="Helical" evidence="7">
    <location>
        <begin position="123"/>
        <end position="146"/>
    </location>
</feature>
<evidence type="ECO:0000259" key="8">
    <source>
        <dbReference type="SMART" id="SM00014"/>
    </source>
</evidence>
<proteinExistence type="inferred from homology"/>
<dbReference type="GO" id="GO:0046839">
    <property type="term" value="P:phospholipid dephosphorylation"/>
    <property type="evidence" value="ECO:0007669"/>
    <property type="project" value="TreeGrafter"/>
</dbReference>
<dbReference type="InterPro" id="IPR036938">
    <property type="entry name" value="PAP2/HPO_sf"/>
</dbReference>
<evidence type="ECO:0000256" key="1">
    <source>
        <dbReference type="ARBA" id="ARBA00004141"/>
    </source>
</evidence>
<feature type="transmembrane region" description="Helical" evidence="7">
    <location>
        <begin position="210"/>
        <end position="233"/>
    </location>
</feature>
<dbReference type="Proteomes" id="UP001154252">
    <property type="component" value="Unassembled WGS sequence"/>
</dbReference>
<feature type="domain" description="Phosphatidic acid phosphatase type 2/haloperoxidase" evidence="8">
    <location>
        <begin position="123"/>
        <end position="305"/>
    </location>
</feature>
<evidence type="ECO:0000256" key="6">
    <source>
        <dbReference type="SAM" id="MobiDB-lite"/>
    </source>
</evidence>
<dbReference type="AlphaFoldDB" id="A0A9W4P115"/>
<dbReference type="SMART" id="SM00014">
    <property type="entry name" value="acidPPc"/>
    <property type="match status" value="1"/>
</dbReference>
<dbReference type="OrthoDB" id="10030083at2759"/>
<dbReference type="InterPro" id="IPR043216">
    <property type="entry name" value="PAP-like"/>
</dbReference>
<feature type="transmembrane region" description="Helical" evidence="7">
    <location>
        <begin position="20"/>
        <end position="41"/>
    </location>
</feature>
<dbReference type="SUPFAM" id="SSF48317">
    <property type="entry name" value="Acid phosphatase/Vanadium-dependent haloperoxidase"/>
    <property type="match status" value="1"/>
</dbReference>